<evidence type="ECO:0000256" key="2">
    <source>
        <dbReference type="SAM" id="SignalP"/>
    </source>
</evidence>
<dbReference type="STRING" id="1079859.SAMN04515674_12024"/>
<dbReference type="Pfam" id="PF02321">
    <property type="entry name" value="OEP"/>
    <property type="match status" value="2"/>
</dbReference>
<keyword evidence="4" id="KW-1185">Reference proteome</keyword>
<gene>
    <name evidence="3" type="ORF">SAMN04515674_12024</name>
</gene>
<protein>
    <submittedName>
        <fullName evidence="3">Outer membrane protein, cobalt-zinc-cadmium efflux system</fullName>
    </submittedName>
</protein>
<reference evidence="3 4" key="1">
    <citation type="submission" date="2016-10" db="EMBL/GenBank/DDBJ databases">
        <authorList>
            <person name="de Groot N.N."/>
        </authorList>
    </citation>
    <scope>NUCLEOTIDE SEQUENCE [LARGE SCALE GENOMIC DNA]</scope>
    <source>
        <strain evidence="4">E92,LMG 26720,CCM 7988</strain>
    </source>
</reference>
<evidence type="ECO:0000256" key="1">
    <source>
        <dbReference type="ARBA" id="ARBA00007613"/>
    </source>
</evidence>
<evidence type="ECO:0000313" key="4">
    <source>
        <dbReference type="Proteomes" id="UP000199306"/>
    </source>
</evidence>
<dbReference type="Proteomes" id="UP000199306">
    <property type="component" value="Unassembled WGS sequence"/>
</dbReference>
<keyword evidence="2" id="KW-0732">Signal</keyword>
<dbReference type="RefSeq" id="WP_092019598.1">
    <property type="nucleotide sequence ID" value="NZ_FOXH01000020.1"/>
</dbReference>
<organism evidence="3 4">
    <name type="scientific">Pseudarcicella hirudinis</name>
    <dbReference type="NCBI Taxonomy" id="1079859"/>
    <lineage>
        <taxon>Bacteria</taxon>
        <taxon>Pseudomonadati</taxon>
        <taxon>Bacteroidota</taxon>
        <taxon>Cytophagia</taxon>
        <taxon>Cytophagales</taxon>
        <taxon>Flectobacillaceae</taxon>
        <taxon>Pseudarcicella</taxon>
    </lineage>
</organism>
<dbReference type="InterPro" id="IPR003423">
    <property type="entry name" value="OMP_efflux"/>
</dbReference>
<dbReference type="PANTHER" id="PTHR30203:SF24">
    <property type="entry name" value="BLR4935 PROTEIN"/>
    <property type="match status" value="1"/>
</dbReference>
<dbReference type="AlphaFoldDB" id="A0A1I5YMY5"/>
<feature type="chain" id="PRO_5011647887" evidence="2">
    <location>
        <begin position="25"/>
        <end position="430"/>
    </location>
</feature>
<feature type="signal peptide" evidence="2">
    <location>
        <begin position="1"/>
        <end position="24"/>
    </location>
</feature>
<dbReference type="GO" id="GO:0015562">
    <property type="term" value="F:efflux transmembrane transporter activity"/>
    <property type="evidence" value="ECO:0007669"/>
    <property type="project" value="InterPro"/>
</dbReference>
<sequence>MMKYCYTKLLFVFLLWLISTKTFSQVDTSFRQKKIKFSDYLSLVGKNNLSYIAQKFNVNIAEAGLETAKIFPDPQLDFGWFDNGQRRMNMGYGFNSGISWTLELGGKRKARIDLAKSETELNKFLLQDYFRNLRANATLDYLAALQNRLLLEVTLNSYKSMNDLAKSDSIRSKLGAITKVDAKQSKLEAGTMLNNVFLMEAQWKASLANLSQQLGARQTDSLFAPLGDFSGFNRNFSLTELILTAKNNRADLLAALQNKYVSQNLIKLAKANRVMDLALGTGITYASYDRNIIAPTPSFTQINAGISIPLKFSNNHPGELKAAYYNSLQIEVQYQQIELQIQNEVKQAYYHYSSAQKQVQQFHTGLLDEAKAILDGKTYSYQRGEINLLEVLIAQRTYNEVQQNYYQTLYNYSAALVELERAAGIWDINF</sequence>
<dbReference type="InterPro" id="IPR010131">
    <property type="entry name" value="MdtP/NodT-like"/>
</dbReference>
<proteinExistence type="inferred from homology"/>
<dbReference type="PANTHER" id="PTHR30203">
    <property type="entry name" value="OUTER MEMBRANE CATION EFFLUX PROTEIN"/>
    <property type="match status" value="1"/>
</dbReference>
<dbReference type="SUPFAM" id="SSF56954">
    <property type="entry name" value="Outer membrane efflux proteins (OEP)"/>
    <property type="match status" value="1"/>
</dbReference>
<dbReference type="EMBL" id="FOXH01000020">
    <property type="protein sequence ID" value="SFQ45608.1"/>
    <property type="molecule type" value="Genomic_DNA"/>
</dbReference>
<accession>A0A1I5YMY5</accession>
<comment type="similarity">
    <text evidence="1">Belongs to the outer membrane factor (OMF) (TC 1.B.17) family.</text>
</comment>
<dbReference type="OrthoDB" id="9791261at2"/>
<dbReference type="Gene3D" id="1.20.1600.10">
    <property type="entry name" value="Outer membrane efflux proteins (OEP)"/>
    <property type="match status" value="1"/>
</dbReference>
<name>A0A1I5YMY5_9BACT</name>
<evidence type="ECO:0000313" key="3">
    <source>
        <dbReference type="EMBL" id="SFQ45608.1"/>
    </source>
</evidence>